<keyword evidence="2" id="KW-1133">Transmembrane helix</keyword>
<accession>V9DP41</accession>
<keyword evidence="3" id="KW-0732">Signal</keyword>
<dbReference type="Proteomes" id="UP000030678">
    <property type="component" value="Unassembled WGS sequence"/>
</dbReference>
<sequence length="640" mass="71741">MKSPCSALLVAALALPGSWLGGGNGVTGFEFNAYDLGLQGIYPRHRFHSVDFEAPKPKITRWDSRCNDGNLLLTPRGPSVQGKARGPTMLDARGNLIWAGNDDFEQVINLNVQKYKGEDYLTFWTKVKKNKHRHKNQKHKNKDKDKGKGKGKNKDKDKDKNQGDHDDDEINAYAKHPRISYVMLNSSYEVAYRIYPHGKGYKGDSHEFQITPQGTALITIYHKHKVDCTQLGLGKSCWIQDGLFQEIDIETGDLVFEWRATDHVSMLDVFSSPNRKDGYGTSKKDAFDFFHLNSVDKLESGDYIISARYMHAVVCISGKTGEILWQLGGKHNDFRDLNGATDFAWQHHVRWQGNNTISLFDNHANNVFHNPSSQSKGMIIKLDLENMTASVVQTFVHPDEILNVSQGSVQVIAESGNVLVGFGNSPTYIEYAPDGQVLCSAHFAPHIAFEILDFGLVKSYRVFKRPWVGRPNTVPDVKVKSGRIYVSWNGATEVSSWRLEGAGSQDAHDNEFVTIQELERDGFETSFGLDKVGGFVRIAALDSARTAMAYSAVVKAPPSSLGFLWSTLIFLFGVAVFASGFAGFILCYRRIHWLPRLPRLARVPKLLNLSGLKSRLSQGKIPRWQHEPETEPLLLDERVP</sequence>
<keyword evidence="2" id="KW-0472">Membrane</keyword>
<feature type="transmembrane region" description="Helical" evidence="2">
    <location>
        <begin position="563"/>
        <end position="588"/>
    </location>
</feature>
<dbReference type="PANTHER" id="PTHR35340">
    <property type="entry name" value="PQQ ENZYME REPEAT PROTEIN-RELATED"/>
    <property type="match status" value="1"/>
</dbReference>
<keyword evidence="2" id="KW-0812">Transmembrane</keyword>
<dbReference type="HOGENOM" id="CLU_018249_0_1_1"/>
<dbReference type="Pfam" id="PF14269">
    <property type="entry name" value="Arylsulfotran_2"/>
    <property type="match status" value="1"/>
</dbReference>
<dbReference type="VEuPathDB" id="FungiDB:G647_00860"/>
<protein>
    <recommendedName>
        <fullName evidence="6">Arylsulfotransferase</fullName>
    </recommendedName>
</protein>
<evidence type="ECO:0000256" key="1">
    <source>
        <dbReference type="SAM" id="MobiDB-lite"/>
    </source>
</evidence>
<dbReference type="RefSeq" id="XP_008722485.1">
    <property type="nucleotide sequence ID" value="XM_008724263.1"/>
</dbReference>
<dbReference type="InterPro" id="IPR011047">
    <property type="entry name" value="Quinoprotein_ADH-like_sf"/>
</dbReference>
<evidence type="ECO:0000256" key="3">
    <source>
        <dbReference type="SAM" id="SignalP"/>
    </source>
</evidence>
<feature type="signal peptide" evidence="3">
    <location>
        <begin position="1"/>
        <end position="25"/>
    </location>
</feature>
<proteinExistence type="predicted"/>
<evidence type="ECO:0000313" key="4">
    <source>
        <dbReference type="EMBL" id="ETI28411.1"/>
    </source>
</evidence>
<feature type="compositionally biased region" description="Basic and acidic residues" evidence="1">
    <location>
        <begin position="142"/>
        <end position="164"/>
    </location>
</feature>
<feature type="compositionally biased region" description="Basic residues" evidence="1">
    <location>
        <begin position="128"/>
        <end position="141"/>
    </location>
</feature>
<evidence type="ECO:0008006" key="6">
    <source>
        <dbReference type="Google" id="ProtNLM"/>
    </source>
</evidence>
<organism evidence="4 5">
    <name type="scientific">Cladophialophora carrionii CBS 160.54</name>
    <dbReference type="NCBI Taxonomy" id="1279043"/>
    <lineage>
        <taxon>Eukaryota</taxon>
        <taxon>Fungi</taxon>
        <taxon>Dikarya</taxon>
        <taxon>Ascomycota</taxon>
        <taxon>Pezizomycotina</taxon>
        <taxon>Eurotiomycetes</taxon>
        <taxon>Chaetothyriomycetidae</taxon>
        <taxon>Chaetothyriales</taxon>
        <taxon>Herpotrichiellaceae</taxon>
        <taxon>Cladophialophora</taxon>
    </lineage>
</organism>
<dbReference type="PANTHER" id="PTHR35340:SF5">
    <property type="entry name" value="ASST-DOMAIN-CONTAINING PROTEIN"/>
    <property type="match status" value="1"/>
</dbReference>
<dbReference type="OrthoDB" id="5427350at2759"/>
<dbReference type="InterPro" id="IPR053143">
    <property type="entry name" value="Arylsulfate_ST"/>
</dbReference>
<name>V9DP41_9EURO</name>
<dbReference type="EMBL" id="KB822697">
    <property type="protein sequence ID" value="ETI28411.1"/>
    <property type="molecule type" value="Genomic_DNA"/>
</dbReference>
<dbReference type="SUPFAM" id="SSF50998">
    <property type="entry name" value="Quinoprotein alcohol dehydrogenase-like"/>
    <property type="match status" value="1"/>
</dbReference>
<dbReference type="InterPro" id="IPR039535">
    <property type="entry name" value="ASST-like"/>
</dbReference>
<dbReference type="GeneID" id="19979353"/>
<evidence type="ECO:0000256" key="2">
    <source>
        <dbReference type="SAM" id="Phobius"/>
    </source>
</evidence>
<reference evidence="4 5" key="1">
    <citation type="submission" date="2013-03" db="EMBL/GenBank/DDBJ databases">
        <title>The Genome Sequence of Cladophialophora carrionii CBS 160.54.</title>
        <authorList>
            <consortium name="The Broad Institute Genomics Platform"/>
            <person name="Cuomo C."/>
            <person name="de Hoog S."/>
            <person name="Gorbushina A."/>
            <person name="Walker B."/>
            <person name="Young S.K."/>
            <person name="Zeng Q."/>
            <person name="Gargeya S."/>
            <person name="Fitzgerald M."/>
            <person name="Haas B."/>
            <person name="Abouelleil A."/>
            <person name="Allen A.W."/>
            <person name="Alvarado L."/>
            <person name="Arachchi H.M."/>
            <person name="Berlin A.M."/>
            <person name="Chapman S.B."/>
            <person name="Gainer-Dewar J."/>
            <person name="Goldberg J."/>
            <person name="Griggs A."/>
            <person name="Gujja S."/>
            <person name="Hansen M."/>
            <person name="Howarth C."/>
            <person name="Imamovic A."/>
            <person name="Ireland A."/>
            <person name="Larimer J."/>
            <person name="McCowan C."/>
            <person name="Murphy C."/>
            <person name="Pearson M."/>
            <person name="Poon T.W."/>
            <person name="Priest M."/>
            <person name="Roberts A."/>
            <person name="Saif S."/>
            <person name="Shea T."/>
            <person name="Sisk P."/>
            <person name="Sykes S."/>
            <person name="Wortman J."/>
            <person name="Nusbaum C."/>
            <person name="Birren B."/>
        </authorList>
    </citation>
    <scope>NUCLEOTIDE SEQUENCE [LARGE SCALE GENOMIC DNA]</scope>
    <source>
        <strain evidence="4 5">CBS 160.54</strain>
    </source>
</reference>
<gene>
    <name evidence="4" type="ORF">G647_00860</name>
</gene>
<evidence type="ECO:0000313" key="5">
    <source>
        <dbReference type="Proteomes" id="UP000030678"/>
    </source>
</evidence>
<dbReference type="AlphaFoldDB" id="V9DP41"/>
<feature type="region of interest" description="Disordered" evidence="1">
    <location>
        <begin position="128"/>
        <end position="171"/>
    </location>
</feature>
<feature type="chain" id="PRO_5004774747" description="Arylsulfotransferase" evidence="3">
    <location>
        <begin position="26"/>
        <end position="640"/>
    </location>
</feature>